<feature type="transmembrane region" description="Helical" evidence="5">
    <location>
        <begin position="69"/>
        <end position="90"/>
    </location>
</feature>
<accession>A0A917F7E1</accession>
<evidence type="ECO:0000313" key="8">
    <source>
        <dbReference type="Proteomes" id="UP000632498"/>
    </source>
</evidence>
<proteinExistence type="predicted"/>
<feature type="transmembrane region" description="Helical" evidence="5">
    <location>
        <begin position="126"/>
        <end position="148"/>
    </location>
</feature>
<name>A0A917F7E1_9PROT</name>
<dbReference type="EMBL" id="BMHV01000002">
    <property type="protein sequence ID" value="GGF53295.1"/>
    <property type="molecule type" value="Genomic_DNA"/>
</dbReference>
<feature type="transmembrane region" description="Helical" evidence="5">
    <location>
        <begin position="181"/>
        <end position="202"/>
    </location>
</feature>
<dbReference type="PANTHER" id="PTHR32322">
    <property type="entry name" value="INNER MEMBRANE TRANSPORTER"/>
    <property type="match status" value="1"/>
</dbReference>
<comment type="caution">
    <text evidence="7">The sequence shown here is derived from an EMBL/GenBank/DDBJ whole genome shotgun (WGS) entry which is preliminary data.</text>
</comment>
<sequence length="295" mass="31500">MAKSLSVTAFLMLVVLAMMWGSSFTFIKIALGAFGPLTIAAGRITLAAVILCSLALWRREQFPRERTVWIHLFWLAILGNAAPFFLISWGEHNVDSGMTAVLMSTIPLSVPIMAHFFTDDEKLTPYMVVGVLIGFSGLLVLVGPSVLYGLGEDVISQGAIVLAALCYGGASLVARRLSHMPFMVVAAGSMSIATLIMAPTALVVEQPWQVEPQMMQVAAIVYLGLFPTALANILLLQVINSSGVSFLALNNYLVPVFGIAIAALTLGETVPPEMLSALGIIFVGIFVSNLKRKSG</sequence>
<dbReference type="InterPro" id="IPR000620">
    <property type="entry name" value="EamA_dom"/>
</dbReference>
<feature type="transmembrane region" description="Helical" evidence="5">
    <location>
        <begin position="273"/>
        <end position="290"/>
    </location>
</feature>
<evidence type="ECO:0000256" key="1">
    <source>
        <dbReference type="ARBA" id="ARBA00004141"/>
    </source>
</evidence>
<dbReference type="PANTHER" id="PTHR32322:SF9">
    <property type="entry name" value="AMINO-ACID METABOLITE EFFLUX PUMP-RELATED"/>
    <property type="match status" value="1"/>
</dbReference>
<dbReference type="GO" id="GO:0016020">
    <property type="term" value="C:membrane"/>
    <property type="evidence" value="ECO:0007669"/>
    <property type="project" value="UniProtKB-SubCell"/>
</dbReference>
<feature type="transmembrane region" description="Helical" evidence="5">
    <location>
        <begin position="154"/>
        <end position="174"/>
    </location>
</feature>
<dbReference type="InterPro" id="IPR037185">
    <property type="entry name" value="EmrE-like"/>
</dbReference>
<keyword evidence="3 5" id="KW-1133">Transmembrane helix</keyword>
<evidence type="ECO:0000256" key="3">
    <source>
        <dbReference type="ARBA" id="ARBA00022989"/>
    </source>
</evidence>
<feature type="domain" description="EamA" evidence="6">
    <location>
        <begin position="159"/>
        <end position="289"/>
    </location>
</feature>
<keyword evidence="2 5" id="KW-0812">Transmembrane</keyword>
<evidence type="ECO:0000256" key="4">
    <source>
        <dbReference type="ARBA" id="ARBA00023136"/>
    </source>
</evidence>
<protein>
    <submittedName>
        <fullName evidence="7">Membrane protein</fullName>
    </submittedName>
</protein>
<feature type="transmembrane region" description="Helical" evidence="5">
    <location>
        <begin position="214"/>
        <end position="235"/>
    </location>
</feature>
<evidence type="ECO:0000256" key="2">
    <source>
        <dbReference type="ARBA" id="ARBA00022692"/>
    </source>
</evidence>
<gene>
    <name evidence="7" type="ORF">GCM10011332_03310</name>
</gene>
<evidence type="ECO:0000259" key="6">
    <source>
        <dbReference type="Pfam" id="PF00892"/>
    </source>
</evidence>
<dbReference type="InterPro" id="IPR050638">
    <property type="entry name" value="AA-Vitamin_Transporters"/>
</dbReference>
<evidence type="ECO:0000256" key="5">
    <source>
        <dbReference type="SAM" id="Phobius"/>
    </source>
</evidence>
<dbReference type="SUPFAM" id="SSF103481">
    <property type="entry name" value="Multidrug resistance efflux transporter EmrE"/>
    <property type="match status" value="2"/>
</dbReference>
<evidence type="ECO:0000313" key="7">
    <source>
        <dbReference type="EMBL" id="GGF53295.1"/>
    </source>
</evidence>
<feature type="transmembrane region" description="Helical" evidence="5">
    <location>
        <begin position="96"/>
        <end position="114"/>
    </location>
</feature>
<reference evidence="7" key="1">
    <citation type="journal article" date="2014" name="Int. J. Syst. Evol. Microbiol.">
        <title>Complete genome sequence of Corynebacterium casei LMG S-19264T (=DSM 44701T), isolated from a smear-ripened cheese.</title>
        <authorList>
            <consortium name="US DOE Joint Genome Institute (JGI-PGF)"/>
            <person name="Walter F."/>
            <person name="Albersmeier A."/>
            <person name="Kalinowski J."/>
            <person name="Ruckert C."/>
        </authorList>
    </citation>
    <scope>NUCLEOTIDE SEQUENCE</scope>
    <source>
        <strain evidence="7">CGMCC 1.15254</strain>
    </source>
</reference>
<comment type="subcellular location">
    <subcellularLocation>
        <location evidence="1">Membrane</location>
        <topology evidence="1">Multi-pass membrane protein</topology>
    </subcellularLocation>
</comment>
<dbReference type="RefSeq" id="WP_188660555.1">
    <property type="nucleotide sequence ID" value="NZ_BMHV01000002.1"/>
</dbReference>
<dbReference type="Proteomes" id="UP000632498">
    <property type="component" value="Unassembled WGS sequence"/>
</dbReference>
<reference evidence="7" key="2">
    <citation type="submission" date="2020-09" db="EMBL/GenBank/DDBJ databases">
        <authorList>
            <person name="Sun Q."/>
            <person name="Zhou Y."/>
        </authorList>
    </citation>
    <scope>NUCLEOTIDE SEQUENCE</scope>
    <source>
        <strain evidence="7">CGMCC 1.15254</strain>
    </source>
</reference>
<feature type="domain" description="EamA" evidence="6">
    <location>
        <begin position="9"/>
        <end position="142"/>
    </location>
</feature>
<dbReference type="Pfam" id="PF00892">
    <property type="entry name" value="EamA"/>
    <property type="match status" value="2"/>
</dbReference>
<dbReference type="AlphaFoldDB" id="A0A917F7E1"/>
<organism evidence="7 8">
    <name type="scientific">Terasakiella brassicae</name>
    <dbReference type="NCBI Taxonomy" id="1634917"/>
    <lineage>
        <taxon>Bacteria</taxon>
        <taxon>Pseudomonadati</taxon>
        <taxon>Pseudomonadota</taxon>
        <taxon>Alphaproteobacteria</taxon>
        <taxon>Rhodospirillales</taxon>
        <taxon>Terasakiellaceae</taxon>
        <taxon>Terasakiella</taxon>
    </lineage>
</organism>
<keyword evidence="4 5" id="KW-0472">Membrane</keyword>
<keyword evidence="8" id="KW-1185">Reference proteome</keyword>
<feature type="transmembrane region" description="Helical" evidence="5">
    <location>
        <begin position="35"/>
        <end position="57"/>
    </location>
</feature>
<feature type="transmembrane region" description="Helical" evidence="5">
    <location>
        <begin position="247"/>
        <end position="267"/>
    </location>
</feature>